<protein>
    <submittedName>
        <fullName evidence="1">Uncharacterized protein</fullName>
    </submittedName>
</protein>
<dbReference type="InterPro" id="IPR053175">
    <property type="entry name" value="DHMBA_Reg_Transcription_Factor"/>
</dbReference>
<dbReference type="EMBL" id="MU004516">
    <property type="protein sequence ID" value="KAF2648902.1"/>
    <property type="molecule type" value="Genomic_DNA"/>
</dbReference>
<evidence type="ECO:0000313" key="1">
    <source>
        <dbReference type="EMBL" id="KAF2648902.1"/>
    </source>
</evidence>
<dbReference type="AlphaFoldDB" id="A0A6A6SN27"/>
<proteinExistence type="predicted"/>
<dbReference type="Proteomes" id="UP000799324">
    <property type="component" value="Unassembled WGS sequence"/>
</dbReference>
<organism evidence="1 2">
    <name type="scientific">Lophiostoma macrostomum CBS 122681</name>
    <dbReference type="NCBI Taxonomy" id="1314788"/>
    <lineage>
        <taxon>Eukaryota</taxon>
        <taxon>Fungi</taxon>
        <taxon>Dikarya</taxon>
        <taxon>Ascomycota</taxon>
        <taxon>Pezizomycotina</taxon>
        <taxon>Dothideomycetes</taxon>
        <taxon>Pleosporomycetidae</taxon>
        <taxon>Pleosporales</taxon>
        <taxon>Lophiostomataceae</taxon>
        <taxon>Lophiostoma</taxon>
    </lineage>
</organism>
<keyword evidence="2" id="KW-1185">Reference proteome</keyword>
<name>A0A6A6SN27_9PLEO</name>
<sequence>MAEEAQQLMDKFKAWEPKVSNWDPDHRPSPTPGTIYSADDTYRFVWRTTIWLFKNTASVLASEIVIEWARAQCTVSPSVSCSATLERAVRTQKELCQELIESTVYYLKEFRSSQPGMRTIGGYGLLWPIYVLSTSSTSTLETMIWITEQSEKVAEEFGIRQAKVMADFLRMYTTLPVNG</sequence>
<dbReference type="PANTHER" id="PTHR38791">
    <property type="entry name" value="ZN(II)2CYS6 TRANSCRIPTION FACTOR (EUROFUNG)-RELATED-RELATED"/>
    <property type="match status" value="1"/>
</dbReference>
<gene>
    <name evidence="1" type="ORF">K491DRAFT_223207</name>
</gene>
<reference evidence="1" key="1">
    <citation type="journal article" date="2020" name="Stud. Mycol.">
        <title>101 Dothideomycetes genomes: a test case for predicting lifestyles and emergence of pathogens.</title>
        <authorList>
            <person name="Haridas S."/>
            <person name="Albert R."/>
            <person name="Binder M."/>
            <person name="Bloem J."/>
            <person name="Labutti K."/>
            <person name="Salamov A."/>
            <person name="Andreopoulos B."/>
            <person name="Baker S."/>
            <person name="Barry K."/>
            <person name="Bills G."/>
            <person name="Bluhm B."/>
            <person name="Cannon C."/>
            <person name="Castanera R."/>
            <person name="Culley D."/>
            <person name="Daum C."/>
            <person name="Ezra D."/>
            <person name="Gonzalez J."/>
            <person name="Henrissat B."/>
            <person name="Kuo A."/>
            <person name="Liang C."/>
            <person name="Lipzen A."/>
            <person name="Lutzoni F."/>
            <person name="Magnuson J."/>
            <person name="Mondo S."/>
            <person name="Nolan M."/>
            <person name="Ohm R."/>
            <person name="Pangilinan J."/>
            <person name="Park H.-J."/>
            <person name="Ramirez L."/>
            <person name="Alfaro M."/>
            <person name="Sun H."/>
            <person name="Tritt A."/>
            <person name="Yoshinaga Y."/>
            <person name="Zwiers L.-H."/>
            <person name="Turgeon B."/>
            <person name="Goodwin S."/>
            <person name="Spatafora J."/>
            <person name="Crous P."/>
            <person name="Grigoriev I."/>
        </authorList>
    </citation>
    <scope>NUCLEOTIDE SEQUENCE</scope>
    <source>
        <strain evidence="1">CBS 122681</strain>
    </source>
</reference>
<accession>A0A6A6SN27</accession>
<evidence type="ECO:0000313" key="2">
    <source>
        <dbReference type="Proteomes" id="UP000799324"/>
    </source>
</evidence>